<evidence type="ECO:0000256" key="4">
    <source>
        <dbReference type="ARBA" id="ARBA00023211"/>
    </source>
</evidence>
<dbReference type="Gene3D" id="3.90.230.10">
    <property type="entry name" value="Creatinase/methionine aminopeptidase superfamily"/>
    <property type="match status" value="1"/>
</dbReference>
<feature type="domain" description="Creatinase N-terminal" evidence="6">
    <location>
        <begin position="4"/>
        <end position="138"/>
    </location>
</feature>
<dbReference type="Gene3D" id="3.40.350.10">
    <property type="entry name" value="Creatinase/prolidase N-terminal domain"/>
    <property type="match status" value="1"/>
</dbReference>
<dbReference type="PANTHER" id="PTHR46112:SF10">
    <property type="entry name" value="DIPEPTIDASE YKVY-RELATED"/>
    <property type="match status" value="1"/>
</dbReference>
<keyword evidence="7" id="KW-0031">Aminopeptidase</keyword>
<feature type="domain" description="Peptidase M24" evidence="5">
    <location>
        <begin position="146"/>
        <end position="347"/>
    </location>
</feature>
<evidence type="ECO:0000313" key="7">
    <source>
        <dbReference type="EMBL" id="RLL47855.1"/>
    </source>
</evidence>
<protein>
    <submittedName>
        <fullName evidence="7">Aminopeptidase P family protein</fullName>
    </submittedName>
</protein>
<evidence type="ECO:0000256" key="2">
    <source>
        <dbReference type="ARBA" id="ARBA00008766"/>
    </source>
</evidence>
<dbReference type="EMBL" id="RCHR01000001">
    <property type="protein sequence ID" value="RLL47855.1"/>
    <property type="molecule type" value="Genomic_DNA"/>
</dbReference>
<comment type="caution">
    <text evidence="7">The sequence shown here is derived from an EMBL/GenBank/DDBJ whole genome shotgun (WGS) entry which is preliminary data.</text>
</comment>
<keyword evidence="3" id="KW-0378">Hydrolase</keyword>
<dbReference type="SUPFAM" id="SSF53092">
    <property type="entry name" value="Creatinase/prolidase N-terminal domain"/>
    <property type="match status" value="1"/>
</dbReference>
<dbReference type="AlphaFoldDB" id="A0A498DEA4"/>
<keyword evidence="8" id="KW-1185">Reference proteome</keyword>
<keyword evidence="4" id="KW-0464">Manganese</keyword>
<dbReference type="GO" id="GO:0004177">
    <property type="term" value="F:aminopeptidase activity"/>
    <property type="evidence" value="ECO:0007669"/>
    <property type="project" value="UniProtKB-KW"/>
</dbReference>
<proteinExistence type="inferred from homology"/>
<evidence type="ECO:0000256" key="1">
    <source>
        <dbReference type="ARBA" id="ARBA00001936"/>
    </source>
</evidence>
<dbReference type="Proteomes" id="UP000270219">
    <property type="component" value="Unassembled WGS sequence"/>
</dbReference>
<dbReference type="OrthoDB" id="9806388at2"/>
<dbReference type="SUPFAM" id="SSF55920">
    <property type="entry name" value="Creatinase/aminopeptidase"/>
    <property type="match status" value="1"/>
</dbReference>
<accession>A0A498DEA4</accession>
<dbReference type="InterPro" id="IPR000994">
    <property type="entry name" value="Pept_M24"/>
</dbReference>
<keyword evidence="7" id="KW-0645">Protease</keyword>
<dbReference type="CDD" id="cd01092">
    <property type="entry name" value="APP-like"/>
    <property type="match status" value="1"/>
</dbReference>
<dbReference type="Pfam" id="PF01321">
    <property type="entry name" value="Creatinase_N"/>
    <property type="match status" value="1"/>
</dbReference>
<dbReference type="FunFam" id="3.90.230.10:FF:000014">
    <property type="entry name" value="Aminopeptidase P family protein"/>
    <property type="match status" value="1"/>
</dbReference>
<evidence type="ECO:0000256" key="3">
    <source>
        <dbReference type="ARBA" id="ARBA00022801"/>
    </source>
</evidence>
<dbReference type="InterPro" id="IPR029149">
    <property type="entry name" value="Creatin/AminoP/Spt16_N"/>
</dbReference>
<dbReference type="InterPro" id="IPR000587">
    <property type="entry name" value="Creatinase_N"/>
</dbReference>
<dbReference type="InterPro" id="IPR050659">
    <property type="entry name" value="Peptidase_M24B"/>
</dbReference>
<dbReference type="RefSeq" id="WP_121520450.1">
    <property type="nucleotide sequence ID" value="NZ_RCHR01000001.1"/>
</dbReference>
<name>A0A498DEA4_9BACI</name>
<reference evidence="7 8" key="1">
    <citation type="submission" date="2018-10" db="EMBL/GenBank/DDBJ databases">
        <title>Oceanobacillus sp. YLB-02 draft genome.</title>
        <authorList>
            <person name="Yu L."/>
        </authorList>
    </citation>
    <scope>NUCLEOTIDE SEQUENCE [LARGE SCALE GENOMIC DNA]</scope>
    <source>
        <strain evidence="7 8">YLB-02</strain>
    </source>
</reference>
<sequence length="364" mass="40973">MASRISELLNVLKKENIDGALITSTANFYYLSNYYTEPHERVIAVYVSHYMDPVMLLPAMEVQDARQCGWNYEIISYYDHENPWELLKLYLGKNNEIIHSIAIEKDHITLDRYEEIKKTFPNVEVFDAKELISNLRVIKTKSEYKLLKEAARLADFGVETAVNAIYDGITELELVARIEYELKKQGVTQMSFSTMALSGKKTASPHGSPSDKKVGAGDFVLFDLGVVYEGYCSDITRTVGLKTLTEKQKNIYHTVLQAEEAAISQSVIDTPVGKLDAVSREIITKAGYSDYFPHRIGHGLGIETHEYPSMHANNPLLIKPGMCFTIEPGIYVPEIGGVRIEDMIFTTNDGPEVLTSFPKELIIV</sequence>
<gene>
    <name evidence="7" type="ORF">D8M04_00820</name>
</gene>
<organism evidence="7 8">
    <name type="scientific">Oceanobacillus piezotolerans</name>
    <dbReference type="NCBI Taxonomy" id="2448030"/>
    <lineage>
        <taxon>Bacteria</taxon>
        <taxon>Bacillati</taxon>
        <taxon>Bacillota</taxon>
        <taxon>Bacilli</taxon>
        <taxon>Bacillales</taxon>
        <taxon>Bacillaceae</taxon>
        <taxon>Oceanobacillus</taxon>
    </lineage>
</organism>
<dbReference type="InterPro" id="IPR036005">
    <property type="entry name" value="Creatinase/aminopeptidase-like"/>
</dbReference>
<comment type="similarity">
    <text evidence="2">Belongs to the peptidase M24B family.</text>
</comment>
<evidence type="ECO:0000313" key="8">
    <source>
        <dbReference type="Proteomes" id="UP000270219"/>
    </source>
</evidence>
<evidence type="ECO:0000259" key="6">
    <source>
        <dbReference type="Pfam" id="PF01321"/>
    </source>
</evidence>
<evidence type="ECO:0000259" key="5">
    <source>
        <dbReference type="Pfam" id="PF00557"/>
    </source>
</evidence>
<dbReference type="Pfam" id="PF00557">
    <property type="entry name" value="Peptidase_M24"/>
    <property type="match status" value="1"/>
</dbReference>
<comment type="cofactor">
    <cofactor evidence="1">
        <name>Mn(2+)</name>
        <dbReference type="ChEBI" id="CHEBI:29035"/>
    </cofactor>
</comment>
<dbReference type="PANTHER" id="PTHR46112">
    <property type="entry name" value="AMINOPEPTIDASE"/>
    <property type="match status" value="1"/>
</dbReference>